<keyword evidence="2" id="KW-1185">Reference proteome</keyword>
<dbReference type="AlphaFoldDB" id="A0A183GNF6"/>
<dbReference type="Proteomes" id="UP000050761">
    <property type="component" value="Unassembled WGS sequence"/>
</dbReference>
<gene>
    <name evidence="1" type="ORF">HPBE_LOCUS24225</name>
</gene>
<organism evidence="2 3">
    <name type="scientific">Heligmosomoides polygyrus</name>
    <name type="common">Parasitic roundworm</name>
    <dbReference type="NCBI Taxonomy" id="6339"/>
    <lineage>
        <taxon>Eukaryota</taxon>
        <taxon>Metazoa</taxon>
        <taxon>Ecdysozoa</taxon>
        <taxon>Nematoda</taxon>
        <taxon>Chromadorea</taxon>
        <taxon>Rhabditida</taxon>
        <taxon>Rhabditina</taxon>
        <taxon>Rhabditomorpha</taxon>
        <taxon>Strongyloidea</taxon>
        <taxon>Heligmosomidae</taxon>
        <taxon>Heligmosomoides</taxon>
    </lineage>
</organism>
<reference evidence="3" key="2">
    <citation type="submission" date="2019-09" db="UniProtKB">
        <authorList>
            <consortium name="WormBaseParasite"/>
        </authorList>
    </citation>
    <scope>IDENTIFICATION</scope>
</reference>
<reference evidence="1 2" key="1">
    <citation type="submission" date="2018-11" db="EMBL/GenBank/DDBJ databases">
        <authorList>
            <consortium name="Pathogen Informatics"/>
        </authorList>
    </citation>
    <scope>NUCLEOTIDE SEQUENCE [LARGE SCALE GENOMIC DNA]</scope>
</reference>
<accession>A0A183GNF6</accession>
<sequence>MAYQLESFRRQASLGGLQALGSLSTIAEMVHEVVVFLVDVVHNGIFPKASKRGVKVPIDGRSGIPLLERHGILSLTRIAEPCAKEAVVRSCVELGDNGNIGQAILAVEDVVDLVVELAAGVFLGSL</sequence>
<evidence type="ECO:0000313" key="2">
    <source>
        <dbReference type="Proteomes" id="UP000050761"/>
    </source>
</evidence>
<name>A0A183GNF6_HELPZ</name>
<dbReference type="WBParaSite" id="HPBE_0002422601-mRNA-1">
    <property type="protein sequence ID" value="HPBE_0002422601-mRNA-1"/>
    <property type="gene ID" value="HPBE_0002422601"/>
</dbReference>
<evidence type="ECO:0000313" key="3">
    <source>
        <dbReference type="WBParaSite" id="HPBE_0002422601-mRNA-1"/>
    </source>
</evidence>
<proteinExistence type="predicted"/>
<evidence type="ECO:0000313" key="1">
    <source>
        <dbReference type="EMBL" id="VDP43602.1"/>
    </source>
</evidence>
<dbReference type="EMBL" id="UZAH01036021">
    <property type="protein sequence ID" value="VDP43602.1"/>
    <property type="molecule type" value="Genomic_DNA"/>
</dbReference>
<accession>A0A3P8CX33</accession>
<protein>
    <submittedName>
        <fullName evidence="3">DZF domain-containing protein</fullName>
    </submittedName>
</protein>